<geneLocation type="plasmid" evidence="1">
    <name>pAMT11</name>
</geneLocation>
<name>C8BND9_9EURY</name>
<protein>
    <submittedName>
        <fullName evidence="1">Ph1 repressor</fullName>
    </submittedName>
</protein>
<dbReference type="SUPFAM" id="SSF46785">
    <property type="entry name" value="Winged helix' DNA-binding domain"/>
    <property type="match status" value="1"/>
</dbReference>
<dbReference type="Gene3D" id="1.10.10.10">
    <property type="entry name" value="Winged helix-like DNA-binding domain superfamily/Winged helix DNA-binding domain"/>
    <property type="match status" value="1"/>
</dbReference>
<proteinExistence type="predicted"/>
<sequence length="63" mass="7086">MDADKKILEYVKKRGMASPQEVAIALGEYSINYIRTRMSLLEKAGLLKRVSRGLYAPGGENER</sequence>
<dbReference type="EMBL" id="GQ254849">
    <property type="protein sequence ID" value="ACV03446.1"/>
    <property type="molecule type" value="Genomic_DNA"/>
</dbReference>
<organism evidence="1">
    <name type="scientific">Thermococcus sp. AMT11</name>
    <dbReference type="NCBI Taxonomy" id="563043"/>
    <lineage>
        <taxon>Archaea</taxon>
        <taxon>Methanobacteriati</taxon>
        <taxon>Methanobacteriota</taxon>
        <taxon>Thermococci</taxon>
        <taxon>Thermococcales</taxon>
        <taxon>Thermococcaceae</taxon>
        <taxon>Thermococcus</taxon>
    </lineage>
</organism>
<evidence type="ECO:0000313" key="1">
    <source>
        <dbReference type="EMBL" id="ACV03446.1"/>
    </source>
</evidence>
<dbReference type="AlphaFoldDB" id="C8BND9"/>
<keyword evidence="1" id="KW-0614">Plasmid</keyword>
<reference evidence="1" key="1">
    <citation type="journal article" date="2011" name="Res. Microbiol.">
        <title>pAMT11, a novel plasmid isolated from a Thermococcus sp. strain closely related to the virus-like integrated element TKV1 of the Thermococcus kodakaraensis genome.</title>
        <authorList>
            <person name="Gonnet M."/>
            <person name="Erauso G."/>
            <person name="Prieur D."/>
            <person name="Le Romancer M."/>
        </authorList>
    </citation>
    <scope>NUCLEOTIDE SEQUENCE</scope>
    <source>
        <strain evidence="1">AMT11</strain>
        <plasmid evidence="1">pAMT11</plasmid>
    </source>
</reference>
<accession>C8BND9</accession>
<dbReference type="InterPro" id="IPR036390">
    <property type="entry name" value="WH_DNA-bd_sf"/>
</dbReference>
<dbReference type="InterPro" id="IPR036388">
    <property type="entry name" value="WH-like_DNA-bd_sf"/>
</dbReference>